<feature type="region of interest" description="Disordered" evidence="1">
    <location>
        <begin position="115"/>
        <end position="168"/>
    </location>
</feature>
<name>A0A7J6RAB5_PEROL</name>
<gene>
    <name evidence="2" type="ORF">FOZ63_006080</name>
</gene>
<evidence type="ECO:0000313" key="2">
    <source>
        <dbReference type="EMBL" id="KAF4717312.1"/>
    </source>
</evidence>
<organism evidence="2 3">
    <name type="scientific">Perkinsus olseni</name>
    <name type="common">Perkinsus atlanticus</name>
    <dbReference type="NCBI Taxonomy" id="32597"/>
    <lineage>
        <taxon>Eukaryota</taxon>
        <taxon>Sar</taxon>
        <taxon>Alveolata</taxon>
        <taxon>Perkinsozoa</taxon>
        <taxon>Perkinsea</taxon>
        <taxon>Perkinsida</taxon>
        <taxon>Perkinsidae</taxon>
        <taxon>Perkinsus</taxon>
    </lineage>
</organism>
<comment type="caution">
    <text evidence="2">The sequence shown here is derived from an EMBL/GenBank/DDBJ whole genome shotgun (WGS) entry which is preliminary data.</text>
</comment>
<sequence length="168" mass="18654">ENRRGDVLLGEIGRVSSTEGVKAELLRIRAPKAGQALPDWAPIEEQTQKRMSVTGLLMFFRFDSLTTTDLSAFTVIAALGRDKSSDGIRNRNHPWEAPIVEWRDPRDELAKAVDTRAELSPEASSPRSKAHFRRWHTMGASGDSGRLRTVTRARARSSVDGRSGDRAD</sequence>
<dbReference type="AlphaFoldDB" id="A0A7J6RAB5"/>
<dbReference type="EMBL" id="JABANO010027165">
    <property type="protein sequence ID" value="KAF4717312.1"/>
    <property type="molecule type" value="Genomic_DNA"/>
</dbReference>
<feature type="compositionally biased region" description="Basic and acidic residues" evidence="1">
    <location>
        <begin position="157"/>
        <end position="168"/>
    </location>
</feature>
<feature type="non-terminal residue" evidence="2">
    <location>
        <position position="1"/>
    </location>
</feature>
<evidence type="ECO:0000256" key="1">
    <source>
        <dbReference type="SAM" id="MobiDB-lite"/>
    </source>
</evidence>
<evidence type="ECO:0000313" key="3">
    <source>
        <dbReference type="Proteomes" id="UP000553632"/>
    </source>
</evidence>
<proteinExistence type="predicted"/>
<protein>
    <submittedName>
        <fullName evidence="2">Uncharacterized protein</fullName>
    </submittedName>
</protein>
<reference evidence="2 3" key="1">
    <citation type="submission" date="2020-04" db="EMBL/GenBank/DDBJ databases">
        <title>Perkinsus olseni comparative genomics.</title>
        <authorList>
            <person name="Bogema D.R."/>
        </authorList>
    </citation>
    <scope>NUCLEOTIDE SEQUENCE [LARGE SCALE GENOMIC DNA]</scope>
    <source>
        <strain evidence="2 3">ATCC PRA-207</strain>
    </source>
</reference>
<dbReference type="Proteomes" id="UP000553632">
    <property type="component" value="Unassembled WGS sequence"/>
</dbReference>
<accession>A0A7J6RAB5</accession>
<keyword evidence="3" id="KW-1185">Reference proteome</keyword>
<feature type="non-terminal residue" evidence="2">
    <location>
        <position position="168"/>
    </location>
</feature>